<keyword evidence="10 14" id="KW-0067">ATP-binding</keyword>
<feature type="binding site" evidence="14">
    <location>
        <position position="195"/>
    </location>
    <ligand>
        <name>ATP</name>
        <dbReference type="ChEBI" id="CHEBI:30616"/>
    </ligand>
</feature>
<dbReference type="Pfam" id="PF00581">
    <property type="entry name" value="Rhodanese"/>
    <property type="match status" value="1"/>
</dbReference>
<dbReference type="EC" id="2.7.7.80" evidence="14"/>
<evidence type="ECO:0000256" key="1">
    <source>
        <dbReference type="ARBA" id="ARBA00004514"/>
    </source>
</evidence>
<feature type="active site" description="Cysteine persulfide intermediate; for sulfurtransferase activity" evidence="14">
    <location>
        <position position="481"/>
    </location>
</feature>
<feature type="active site" description="Glycyl thioester intermediate; for adenylyltransferase activity" evidence="14">
    <location>
        <position position="305"/>
    </location>
</feature>
<feature type="binding site" evidence="14">
    <location>
        <position position="291"/>
    </location>
    <ligand>
        <name>Zn(2+)</name>
        <dbReference type="ChEBI" id="CHEBI:29105"/>
    </ligand>
</feature>
<dbReference type="InterPro" id="IPR001763">
    <property type="entry name" value="Rhodanese-like_dom"/>
</dbReference>
<dbReference type="GO" id="GO:0006777">
    <property type="term" value="P:Mo-molybdopterin cofactor biosynthetic process"/>
    <property type="evidence" value="ECO:0007669"/>
    <property type="project" value="UniProtKB-UniRule"/>
</dbReference>
<dbReference type="InterPro" id="IPR028885">
    <property type="entry name" value="MOCS3/Uba4"/>
</dbReference>
<evidence type="ECO:0000256" key="5">
    <source>
        <dbReference type="ARBA" id="ARBA00022695"/>
    </source>
</evidence>
<reference evidence="17" key="1">
    <citation type="journal article" date="2020" name="Stud. Mycol.">
        <title>101 Dothideomycetes genomes: a test case for predicting lifestyles and emergence of pathogens.</title>
        <authorList>
            <person name="Haridas S."/>
            <person name="Albert R."/>
            <person name="Binder M."/>
            <person name="Bloem J."/>
            <person name="Labutti K."/>
            <person name="Salamov A."/>
            <person name="Andreopoulos B."/>
            <person name="Baker S."/>
            <person name="Barry K."/>
            <person name="Bills G."/>
            <person name="Bluhm B."/>
            <person name="Cannon C."/>
            <person name="Castanera R."/>
            <person name="Culley D."/>
            <person name="Daum C."/>
            <person name="Ezra D."/>
            <person name="Gonzalez J."/>
            <person name="Henrissat B."/>
            <person name="Kuo A."/>
            <person name="Liang C."/>
            <person name="Lipzen A."/>
            <person name="Lutzoni F."/>
            <person name="Magnuson J."/>
            <person name="Mondo S."/>
            <person name="Nolan M."/>
            <person name="Ohm R."/>
            <person name="Pangilinan J."/>
            <person name="Park H.-J."/>
            <person name="Ramirez L."/>
            <person name="Alfaro M."/>
            <person name="Sun H."/>
            <person name="Tritt A."/>
            <person name="Yoshinaga Y."/>
            <person name="Zwiers L.-H."/>
            <person name="Turgeon B."/>
            <person name="Goodwin S."/>
            <person name="Spatafora J."/>
            <person name="Crous P."/>
            <person name="Grigoriev I."/>
        </authorList>
    </citation>
    <scope>NUCLEOTIDE SEQUENCE</scope>
    <source>
        <strain evidence="17">CBS 260.36</strain>
    </source>
</reference>
<dbReference type="InterPro" id="IPR035985">
    <property type="entry name" value="Ubiquitin-activating_enz"/>
</dbReference>
<protein>
    <recommendedName>
        <fullName evidence="14">Adenylyltransferase and sulfurtransferase uba4</fullName>
    </recommendedName>
    <alternativeName>
        <fullName evidence="14">Common component for nitrate reductase and xanthine dehydrogenase protein F</fullName>
    </alternativeName>
    <alternativeName>
        <fullName evidence="14">Ubiquitin-like protein activator 4</fullName>
    </alternativeName>
    <domain>
        <recommendedName>
            <fullName evidence="14">Molybdopterin-synthase adenylyltransferase</fullName>
            <ecNumber evidence="14">2.7.7.80</ecNumber>
        </recommendedName>
        <alternativeName>
            <fullName evidence="14">Adenylyltransferase uba4</fullName>
        </alternativeName>
        <alternativeName>
            <fullName evidence="14">Sulfur carrier protein MOCS2A adenylyltransferase</fullName>
        </alternativeName>
    </domain>
    <domain>
        <recommendedName>
            <fullName evidence="14">Molybdopterin-synthase sulfurtransferase</fullName>
            <ecNumber evidence="14">2.8.1.11</ecNumber>
        </recommendedName>
        <alternativeName>
            <fullName evidence="14">Sulfurtransferase uba4</fullName>
        </alternativeName>
        <alternativeName>
            <fullName evidence="14">Sulfur carrier protein MOCS2A sulfurtransferase</fullName>
        </alternativeName>
    </domain>
</protein>
<evidence type="ECO:0000256" key="12">
    <source>
        <dbReference type="ARBA" id="ARBA00023268"/>
    </source>
</evidence>
<dbReference type="OrthoDB" id="10261062at2759"/>
<keyword evidence="4 14" id="KW-0819">tRNA processing</keyword>
<organism evidence="17 18">
    <name type="scientific">Myriangium duriaei CBS 260.36</name>
    <dbReference type="NCBI Taxonomy" id="1168546"/>
    <lineage>
        <taxon>Eukaryota</taxon>
        <taxon>Fungi</taxon>
        <taxon>Dikarya</taxon>
        <taxon>Ascomycota</taxon>
        <taxon>Pezizomycotina</taxon>
        <taxon>Dothideomycetes</taxon>
        <taxon>Dothideomycetidae</taxon>
        <taxon>Myriangiales</taxon>
        <taxon>Myriangiaceae</taxon>
        <taxon>Myriangium</taxon>
    </lineage>
</organism>
<comment type="pathway">
    <text evidence="14">tRNA modification; 5-methoxycarbonylmethyl-2-thiouridine-tRNA biosynthesis.</text>
</comment>
<dbReference type="PANTHER" id="PTHR10953:SF102">
    <property type="entry name" value="ADENYLYLTRANSFERASE AND SULFURTRANSFERASE MOCS3"/>
    <property type="match status" value="1"/>
</dbReference>
<dbReference type="GO" id="GO:0002143">
    <property type="term" value="P:tRNA wobble position uridine thiolation"/>
    <property type="evidence" value="ECO:0007669"/>
    <property type="project" value="InterPro"/>
</dbReference>
<comment type="function">
    <text evidence="13">Plays a central role in 2-thiolation of mcm(5)S(2)U at tRNA wobble positions of cytosolic tRNA(Lys), tRNA(Glu) and tRNA(Gln). Also essential during biosynthesis of the molybdenum cofactor. Acts by mediating the C-terminal thiocarboxylation of sulfur carriers urm1 and mocs2a. Its N-terminus first activates urm1 and mocs2a as acyl-adenylates (-COAMP), then the persulfide sulfur on the catalytic cysteine is transferred to urm1 and mocs2a to form thiocarboxylation (-COSH) of their C-terminus. The reaction probably involves hydrogen sulfide that is generated from the persulfide intermediate and that acts as a nucleophile towards urm1 and mocs2a. Subsequently, a transient disulfide bond is formed. Does not use thiosulfate as sulfur donor; nfs1 probably acting as a sulfur donor for thiocarboxylation reactions.</text>
</comment>
<keyword evidence="15" id="KW-0175">Coiled coil</keyword>
<evidence type="ECO:0000313" key="17">
    <source>
        <dbReference type="EMBL" id="KAF2157669.1"/>
    </source>
</evidence>
<dbReference type="SUPFAM" id="SSF69572">
    <property type="entry name" value="Activating enzymes of the ubiquitin-like proteins"/>
    <property type="match status" value="1"/>
</dbReference>
<dbReference type="Gene3D" id="3.40.50.720">
    <property type="entry name" value="NAD(P)-binding Rossmann-like Domain"/>
    <property type="match status" value="1"/>
</dbReference>
<evidence type="ECO:0000256" key="11">
    <source>
        <dbReference type="ARBA" id="ARBA00023150"/>
    </source>
</evidence>
<evidence type="ECO:0000256" key="13">
    <source>
        <dbReference type="ARBA" id="ARBA00043893"/>
    </source>
</evidence>
<feature type="binding site" evidence="14">
    <location>
        <position position="150"/>
    </location>
    <ligand>
        <name>ATP</name>
        <dbReference type="ChEBI" id="CHEBI:30616"/>
    </ligand>
</feature>
<comment type="similarity">
    <text evidence="14">In the N-terminal section; belongs to the HesA/MoeB/ThiF family. UBA4 subfamily.</text>
</comment>
<evidence type="ECO:0000259" key="16">
    <source>
        <dbReference type="PROSITE" id="PS50206"/>
    </source>
</evidence>
<keyword evidence="18" id="KW-1185">Reference proteome</keyword>
<proteinExistence type="inferred from homology"/>
<keyword evidence="11 14" id="KW-0501">Molybdenum cofactor biosynthesis</keyword>
<dbReference type="GO" id="GO:0042292">
    <property type="term" value="F:URM1 activating enzyme activity"/>
    <property type="evidence" value="ECO:0007669"/>
    <property type="project" value="TreeGrafter"/>
</dbReference>
<comment type="subcellular location">
    <subcellularLocation>
        <location evidence="1">Cytoplasm</location>
        <location evidence="1">Cytosol</location>
    </subcellularLocation>
</comment>
<comment type="cofactor">
    <cofactor evidence="14">
        <name>Zn(2+)</name>
        <dbReference type="ChEBI" id="CHEBI:29105"/>
    </cofactor>
    <text evidence="14">Binds 1 zinc ion per subunit.</text>
</comment>
<dbReference type="Gene3D" id="3.40.250.10">
    <property type="entry name" value="Rhodanese-like domain"/>
    <property type="match status" value="1"/>
</dbReference>
<feature type="coiled-coil region" evidence="15">
    <location>
        <begin position="22"/>
        <end position="56"/>
    </location>
</feature>
<dbReference type="InterPro" id="IPR036873">
    <property type="entry name" value="Rhodanese-like_dom_sf"/>
</dbReference>
<keyword evidence="12 14" id="KW-0511">Multifunctional enzyme</keyword>
<keyword evidence="8" id="KW-0833">Ubl conjugation pathway</keyword>
<dbReference type="GO" id="GO:0032447">
    <property type="term" value="P:protein urmylation"/>
    <property type="evidence" value="ECO:0007669"/>
    <property type="project" value="TreeGrafter"/>
</dbReference>
<evidence type="ECO:0000256" key="7">
    <source>
        <dbReference type="ARBA" id="ARBA00022741"/>
    </source>
</evidence>
<dbReference type="PROSITE" id="PS50206">
    <property type="entry name" value="RHODANESE_3"/>
    <property type="match status" value="1"/>
</dbReference>
<feature type="binding site" evidence="14">
    <location>
        <position position="366"/>
    </location>
    <ligand>
        <name>Zn(2+)</name>
        <dbReference type="ChEBI" id="CHEBI:29105"/>
    </ligand>
</feature>
<feature type="binding site" evidence="14">
    <location>
        <position position="288"/>
    </location>
    <ligand>
        <name>Zn(2+)</name>
        <dbReference type="ChEBI" id="CHEBI:29105"/>
    </ligand>
</feature>
<keyword evidence="9 14" id="KW-0862">Zinc</keyword>
<keyword evidence="5" id="KW-0548">Nucleotidyltransferase</keyword>
<dbReference type="Pfam" id="PF00899">
    <property type="entry name" value="ThiF"/>
    <property type="match status" value="1"/>
</dbReference>
<dbReference type="InterPro" id="IPR045886">
    <property type="entry name" value="ThiF/MoeB/HesA"/>
</dbReference>
<feature type="domain" description="Rhodanese" evidence="16">
    <location>
        <begin position="416"/>
        <end position="523"/>
    </location>
</feature>
<dbReference type="GO" id="GO:0061604">
    <property type="term" value="F:molybdopterin-synthase sulfurtransferase activity"/>
    <property type="evidence" value="ECO:0007669"/>
    <property type="project" value="UniProtKB-EC"/>
</dbReference>
<keyword evidence="6 14" id="KW-0479">Metal-binding</keyword>
<gene>
    <name evidence="14" type="primary">uba4</name>
    <name evidence="14" type="synonym">cnxF</name>
    <name evidence="17" type="ORF">K461DRAFT_284203</name>
</gene>
<dbReference type="SMART" id="SM00450">
    <property type="entry name" value="RHOD"/>
    <property type="match status" value="1"/>
</dbReference>
<evidence type="ECO:0000256" key="3">
    <source>
        <dbReference type="ARBA" id="ARBA00022679"/>
    </source>
</evidence>
<dbReference type="InterPro" id="IPR000594">
    <property type="entry name" value="ThiF_NAD_FAD-bd"/>
</dbReference>
<feature type="binding site" evidence="14">
    <location>
        <begin position="178"/>
        <end position="182"/>
    </location>
    <ligand>
        <name>ATP</name>
        <dbReference type="ChEBI" id="CHEBI:30616"/>
    </ligand>
</feature>
<comment type="catalytic activity">
    <reaction evidence="14">
        <text>[molybdopterin-synthase sulfur-carrier protein]-C-terminal Gly-Gly-AMP + S-sulfanyl-L-cysteinyl-[cysteine desulfurase] + AH2 = [molybdopterin-synthase sulfur-carrier protein]-C-terminal-Gly-aminoethanethioate + L-cysteinyl-[cysteine desulfurase] + A + AMP + 2 H(+)</text>
        <dbReference type="Rhea" id="RHEA:48612"/>
        <dbReference type="Rhea" id="RHEA-COMP:12157"/>
        <dbReference type="Rhea" id="RHEA-COMP:12158"/>
        <dbReference type="Rhea" id="RHEA-COMP:12159"/>
        <dbReference type="Rhea" id="RHEA-COMP:19907"/>
        <dbReference type="ChEBI" id="CHEBI:13193"/>
        <dbReference type="ChEBI" id="CHEBI:15378"/>
        <dbReference type="ChEBI" id="CHEBI:17499"/>
        <dbReference type="ChEBI" id="CHEBI:29950"/>
        <dbReference type="ChEBI" id="CHEBI:61963"/>
        <dbReference type="ChEBI" id="CHEBI:90618"/>
        <dbReference type="ChEBI" id="CHEBI:232372"/>
        <dbReference type="ChEBI" id="CHEBI:456215"/>
        <dbReference type="EC" id="2.8.1.11"/>
    </reaction>
</comment>
<sequence>MSWLFLRLHTPKVSLDPVRAYISQIKSQIRSTEQHLSSLNHELREAHRRAAAARELDEAYRGGMPHEWQRETLSALEQFYAASTPTALATPSITSTFASTPAPSASEGKQWPLSADEYKRYGRQLIMPEVGLEGQLRLKSARVLIVGAGGLGCPAAAYLAGAGVGTLGLIDGDTVEASNLHRQIAHSTSRVGQTKVSSAIAFLRDLNPHVKYVAHDTHLVPQTALSVMQHYDLVLDCTDHPTSRYLISDACVLARKPLVSASALRTEGQLIVLNYPPRPPGDTAGGPCYRCVFPVPPPPESLTSCSEGGILGPVVGTMGVLQALEAIKLLTSPTPSESPQPTLLLFAPYSASSFRTIRMRPRRPACVACGSAPSITPNSLTSGATDYVAFCGTTTMPRLPDAQRIAATQLASVLDVDSQVAVLDVRPAVEHAICSLDGSINVPFTELGSVLKRATGDVSQSDQPQQQRPPWLDAQDLVVVCRLGNDSQLAVKAISDAGLTHGRVVDMRDGFRGWRELVDPSWPDY</sequence>
<evidence type="ECO:0000256" key="15">
    <source>
        <dbReference type="SAM" id="Coils"/>
    </source>
</evidence>
<feature type="binding site" evidence="14">
    <location>
        <begin position="239"/>
        <end position="240"/>
    </location>
    <ligand>
        <name>ATP</name>
        <dbReference type="ChEBI" id="CHEBI:30616"/>
    </ligand>
</feature>
<dbReference type="GO" id="GO:0005829">
    <property type="term" value="C:cytosol"/>
    <property type="evidence" value="ECO:0007669"/>
    <property type="project" value="UniProtKB-SubCell"/>
</dbReference>
<accession>A0A9P4JF23</accession>
<evidence type="ECO:0000256" key="10">
    <source>
        <dbReference type="ARBA" id="ARBA00022840"/>
    </source>
</evidence>
<evidence type="ECO:0000256" key="9">
    <source>
        <dbReference type="ARBA" id="ARBA00022833"/>
    </source>
</evidence>
<evidence type="ECO:0000256" key="6">
    <source>
        <dbReference type="ARBA" id="ARBA00022723"/>
    </source>
</evidence>
<dbReference type="CDD" id="cd00757">
    <property type="entry name" value="ThiF_MoeB_HesA_family"/>
    <property type="match status" value="1"/>
</dbReference>
<dbReference type="Proteomes" id="UP000799439">
    <property type="component" value="Unassembled WGS sequence"/>
</dbReference>
<evidence type="ECO:0000313" key="18">
    <source>
        <dbReference type="Proteomes" id="UP000799439"/>
    </source>
</evidence>
<feature type="binding site" evidence="14">
    <location>
        <position position="171"/>
    </location>
    <ligand>
        <name>ATP</name>
        <dbReference type="ChEBI" id="CHEBI:30616"/>
    </ligand>
</feature>
<dbReference type="GO" id="GO:0004792">
    <property type="term" value="F:thiosulfate-cyanide sulfurtransferase activity"/>
    <property type="evidence" value="ECO:0007669"/>
    <property type="project" value="TreeGrafter"/>
</dbReference>
<evidence type="ECO:0000256" key="14">
    <source>
        <dbReference type="HAMAP-Rule" id="MF_03049"/>
    </source>
</evidence>
<evidence type="ECO:0000256" key="2">
    <source>
        <dbReference type="ARBA" id="ARBA00022490"/>
    </source>
</evidence>
<dbReference type="GO" id="GO:0061605">
    <property type="term" value="F:molybdopterin-synthase adenylyltransferase activity"/>
    <property type="evidence" value="ECO:0007669"/>
    <property type="project" value="UniProtKB-EC"/>
</dbReference>
<dbReference type="GO" id="GO:0005524">
    <property type="term" value="F:ATP binding"/>
    <property type="evidence" value="ECO:0007669"/>
    <property type="project" value="UniProtKB-KW"/>
</dbReference>
<dbReference type="GO" id="GO:0046872">
    <property type="term" value="F:metal ion binding"/>
    <property type="evidence" value="ECO:0007669"/>
    <property type="project" value="UniProtKB-KW"/>
</dbReference>
<dbReference type="EC" id="2.8.1.11" evidence="14"/>
<comment type="caution">
    <text evidence="17">The sequence shown here is derived from an EMBL/GenBank/DDBJ whole genome shotgun (WGS) entry which is preliminary data.</text>
</comment>
<dbReference type="AlphaFoldDB" id="A0A9P4JF23"/>
<feature type="binding site" evidence="14">
    <location>
        <position position="369"/>
    </location>
    <ligand>
        <name>Zn(2+)</name>
        <dbReference type="ChEBI" id="CHEBI:29105"/>
    </ligand>
</feature>
<dbReference type="PANTHER" id="PTHR10953">
    <property type="entry name" value="UBIQUITIN-ACTIVATING ENZYME E1"/>
    <property type="match status" value="1"/>
</dbReference>
<evidence type="ECO:0000256" key="8">
    <source>
        <dbReference type="ARBA" id="ARBA00022786"/>
    </source>
</evidence>
<name>A0A9P4JF23_9PEZI</name>
<evidence type="ECO:0000256" key="4">
    <source>
        <dbReference type="ARBA" id="ARBA00022694"/>
    </source>
</evidence>
<comment type="pathway">
    <text evidence="14">Cofactor biosynthesis; molybdopterin biosynthesis.</text>
</comment>
<dbReference type="FunFam" id="3.40.50.720:FF:000033">
    <property type="entry name" value="Adenylyltransferase and sulfurtransferase MOCS3"/>
    <property type="match status" value="1"/>
</dbReference>
<keyword evidence="3 14" id="KW-0808">Transferase</keyword>
<keyword evidence="2 14" id="KW-0963">Cytoplasm</keyword>
<comment type="function">
    <text evidence="14">Plays a central role in 2-thiolation of mcm(5)S(2)U at tRNA wobble positions of cytosolic tRNA(Lys), tRNA(Glu) and tRNA(Gln). Also essential during biosynthesis of the molybdenum cofactor. Acts by mediating the C-terminal thiocarboxylation of sulfur carriers urm1 and MOCS2A. Its N-terminus first activates urm1 and MOCS2A as acyl-adenylates (-COAMP), then the persulfide sulfur on the catalytic cysteine is transferred to urm1 and MOCS2A to form thiocarboxylation (-COSH) of their C-terminus. The reaction probably involves hydrogen sulfide that is generated from the persulfide intermediate and that acts as nucleophile towards urm1 and MOCS2A. Subsequently, a transient disulfide bond is formed. Does not use thiosulfate as sulfur donor; nfs1 probably acting as a sulfur donor for thiocarboxylation reactions.</text>
</comment>
<keyword evidence="7 14" id="KW-0547">Nucleotide-binding</keyword>
<dbReference type="HAMAP" id="MF_03049">
    <property type="entry name" value="MOCS3_Uba4"/>
    <property type="match status" value="1"/>
</dbReference>
<comment type="catalytic activity">
    <reaction evidence="14">
        <text>[molybdopterin-synthase sulfur-carrier protein]-C-terminal Gly-Gly + ATP + H(+) = [molybdopterin-synthase sulfur-carrier protein]-C-terminal Gly-Gly-AMP + diphosphate</text>
        <dbReference type="Rhea" id="RHEA:43616"/>
        <dbReference type="Rhea" id="RHEA-COMP:12159"/>
        <dbReference type="Rhea" id="RHEA-COMP:12202"/>
        <dbReference type="ChEBI" id="CHEBI:15378"/>
        <dbReference type="ChEBI" id="CHEBI:30616"/>
        <dbReference type="ChEBI" id="CHEBI:33019"/>
        <dbReference type="ChEBI" id="CHEBI:90618"/>
        <dbReference type="ChEBI" id="CHEBI:90778"/>
        <dbReference type="EC" id="2.7.7.80"/>
    </reaction>
</comment>
<dbReference type="EMBL" id="ML996081">
    <property type="protein sequence ID" value="KAF2157669.1"/>
    <property type="molecule type" value="Genomic_DNA"/>
</dbReference>